<evidence type="ECO:0000259" key="9">
    <source>
        <dbReference type="PROSITE" id="PS51755"/>
    </source>
</evidence>
<keyword evidence="2" id="KW-0902">Two-component regulatory system</keyword>
<feature type="DNA-binding region" description="OmpR/PhoB-type" evidence="7">
    <location>
        <begin position="141"/>
        <end position="237"/>
    </location>
</feature>
<sequence>MKYSILFLDDEKDIGEPLFEILKREGYNVDYFQTGEEAVEAGIAQKYDLLLLDIMLKNFNVSALNQITSGMEVARLINQVNPTPYFFISGRSDTFDVVAGLETGAAHYITKPYDLSILLATLRAFFREQERLVSVKDKDDETEIIAGDIRIDLINRLAYVNGKKVFIPDKPFAILVYLARNQNRPITKEEILQQVWGYSSSEGIQTNTVEVNIRRLRMAIGERFVRTARGEGYYLQTTEAN</sequence>
<evidence type="ECO:0000313" key="11">
    <source>
        <dbReference type="Proteomes" id="UP000239663"/>
    </source>
</evidence>
<evidence type="ECO:0000256" key="5">
    <source>
        <dbReference type="ARBA" id="ARBA00023163"/>
    </source>
</evidence>
<keyword evidence="11" id="KW-1185">Reference proteome</keyword>
<feature type="modified residue" description="4-aspartylphosphate" evidence="6">
    <location>
        <position position="53"/>
    </location>
</feature>
<dbReference type="GO" id="GO:0006355">
    <property type="term" value="P:regulation of DNA-templated transcription"/>
    <property type="evidence" value="ECO:0007669"/>
    <property type="project" value="InterPro"/>
</dbReference>
<reference evidence="10 11" key="1">
    <citation type="submission" date="2017-12" db="EMBL/GenBank/DDBJ databases">
        <title>Taxonomic description and draft genome of Pradoshia cofamensis Gen. nov., sp. nov., a thermotolerant bacillale isolated from anterior gut of earthworm Eisenia fetida.</title>
        <authorList>
            <person name="Saha T."/>
            <person name="Chakraborty R."/>
        </authorList>
    </citation>
    <scope>NUCLEOTIDE SEQUENCE [LARGE SCALE GENOMIC DNA]</scope>
    <source>
        <strain evidence="10 11">EAG3</strain>
    </source>
</reference>
<proteinExistence type="predicted"/>
<gene>
    <name evidence="10" type="ORF">CYL18_13745</name>
</gene>
<dbReference type="PROSITE" id="PS51755">
    <property type="entry name" value="OMPR_PHOB"/>
    <property type="match status" value="1"/>
</dbReference>
<name>A0A2S7MXK7_9BACI</name>
<dbReference type="InterPro" id="IPR001867">
    <property type="entry name" value="OmpR/PhoB-type_DNA-bd"/>
</dbReference>
<dbReference type="EMBL" id="PKOZ01000009">
    <property type="protein sequence ID" value="PQD94468.1"/>
    <property type="molecule type" value="Genomic_DNA"/>
</dbReference>
<dbReference type="SMART" id="SM00448">
    <property type="entry name" value="REC"/>
    <property type="match status" value="1"/>
</dbReference>
<protein>
    <submittedName>
        <fullName evidence="10">DNA-binding response regulator</fullName>
    </submittedName>
</protein>
<evidence type="ECO:0000256" key="4">
    <source>
        <dbReference type="ARBA" id="ARBA00023125"/>
    </source>
</evidence>
<keyword evidence="1 6" id="KW-0597">Phosphoprotein</keyword>
<evidence type="ECO:0000259" key="8">
    <source>
        <dbReference type="PROSITE" id="PS50110"/>
    </source>
</evidence>
<accession>A0A2S7MXK7</accession>
<comment type="caution">
    <text evidence="10">The sequence shown here is derived from an EMBL/GenBank/DDBJ whole genome shotgun (WGS) entry which is preliminary data.</text>
</comment>
<dbReference type="CDD" id="cd17574">
    <property type="entry name" value="REC_OmpR"/>
    <property type="match status" value="1"/>
</dbReference>
<dbReference type="Pfam" id="PF00072">
    <property type="entry name" value="Response_reg"/>
    <property type="match status" value="1"/>
</dbReference>
<dbReference type="Gene3D" id="1.10.10.10">
    <property type="entry name" value="Winged helix-like DNA-binding domain superfamily/Winged helix DNA-binding domain"/>
    <property type="match status" value="1"/>
</dbReference>
<dbReference type="Gene3D" id="3.40.50.2300">
    <property type="match status" value="1"/>
</dbReference>
<dbReference type="CDD" id="cd00383">
    <property type="entry name" value="trans_reg_C"/>
    <property type="match status" value="1"/>
</dbReference>
<dbReference type="InterPro" id="IPR011006">
    <property type="entry name" value="CheY-like_superfamily"/>
</dbReference>
<dbReference type="PROSITE" id="PS50110">
    <property type="entry name" value="RESPONSE_REGULATORY"/>
    <property type="match status" value="1"/>
</dbReference>
<evidence type="ECO:0000313" key="10">
    <source>
        <dbReference type="EMBL" id="PQD94468.1"/>
    </source>
</evidence>
<dbReference type="GO" id="GO:0000156">
    <property type="term" value="F:phosphorelay response regulator activity"/>
    <property type="evidence" value="ECO:0007669"/>
    <property type="project" value="TreeGrafter"/>
</dbReference>
<dbReference type="SMART" id="SM00862">
    <property type="entry name" value="Trans_reg_C"/>
    <property type="match status" value="1"/>
</dbReference>
<organism evidence="10 11">
    <name type="scientific">Pradoshia eiseniae</name>
    <dbReference type="NCBI Taxonomy" id="2064768"/>
    <lineage>
        <taxon>Bacteria</taxon>
        <taxon>Bacillati</taxon>
        <taxon>Bacillota</taxon>
        <taxon>Bacilli</taxon>
        <taxon>Bacillales</taxon>
        <taxon>Bacillaceae</taxon>
        <taxon>Pradoshia</taxon>
    </lineage>
</organism>
<keyword evidence="4 7" id="KW-0238">DNA-binding</keyword>
<dbReference type="PANTHER" id="PTHR48111">
    <property type="entry name" value="REGULATOR OF RPOS"/>
    <property type="match status" value="1"/>
</dbReference>
<dbReference type="GO" id="GO:0005829">
    <property type="term" value="C:cytosol"/>
    <property type="evidence" value="ECO:0007669"/>
    <property type="project" value="TreeGrafter"/>
</dbReference>
<feature type="domain" description="Response regulatory" evidence="8">
    <location>
        <begin position="4"/>
        <end position="126"/>
    </location>
</feature>
<evidence type="ECO:0000256" key="1">
    <source>
        <dbReference type="ARBA" id="ARBA00022553"/>
    </source>
</evidence>
<dbReference type="PANTHER" id="PTHR48111:SF40">
    <property type="entry name" value="PHOSPHATE REGULON TRANSCRIPTIONAL REGULATORY PROTEIN PHOB"/>
    <property type="match status" value="1"/>
</dbReference>
<dbReference type="GO" id="GO:0032993">
    <property type="term" value="C:protein-DNA complex"/>
    <property type="evidence" value="ECO:0007669"/>
    <property type="project" value="TreeGrafter"/>
</dbReference>
<dbReference type="InterPro" id="IPR039420">
    <property type="entry name" value="WalR-like"/>
</dbReference>
<dbReference type="Proteomes" id="UP000239663">
    <property type="component" value="Unassembled WGS sequence"/>
</dbReference>
<evidence type="ECO:0000256" key="7">
    <source>
        <dbReference type="PROSITE-ProRule" id="PRU01091"/>
    </source>
</evidence>
<dbReference type="InterPro" id="IPR036388">
    <property type="entry name" value="WH-like_DNA-bd_sf"/>
</dbReference>
<dbReference type="InterPro" id="IPR001789">
    <property type="entry name" value="Sig_transdc_resp-reg_receiver"/>
</dbReference>
<evidence type="ECO:0000256" key="3">
    <source>
        <dbReference type="ARBA" id="ARBA00023015"/>
    </source>
</evidence>
<evidence type="ECO:0000256" key="6">
    <source>
        <dbReference type="PROSITE-ProRule" id="PRU00169"/>
    </source>
</evidence>
<keyword evidence="5" id="KW-0804">Transcription</keyword>
<feature type="domain" description="OmpR/PhoB-type" evidence="9">
    <location>
        <begin position="141"/>
        <end position="237"/>
    </location>
</feature>
<dbReference type="OrthoDB" id="9802426at2"/>
<evidence type="ECO:0000256" key="2">
    <source>
        <dbReference type="ARBA" id="ARBA00023012"/>
    </source>
</evidence>
<dbReference type="SUPFAM" id="SSF52172">
    <property type="entry name" value="CheY-like"/>
    <property type="match status" value="1"/>
</dbReference>
<dbReference type="RefSeq" id="WP_104850106.1">
    <property type="nucleotide sequence ID" value="NZ_PKOZ01000009.1"/>
</dbReference>
<dbReference type="Pfam" id="PF00486">
    <property type="entry name" value="Trans_reg_C"/>
    <property type="match status" value="1"/>
</dbReference>
<keyword evidence="3" id="KW-0805">Transcription regulation</keyword>
<dbReference type="AlphaFoldDB" id="A0A2S7MXK7"/>
<dbReference type="GO" id="GO:0000976">
    <property type="term" value="F:transcription cis-regulatory region binding"/>
    <property type="evidence" value="ECO:0007669"/>
    <property type="project" value="TreeGrafter"/>
</dbReference>